<dbReference type="InterPro" id="IPR036420">
    <property type="entry name" value="BRCT_dom_sf"/>
</dbReference>
<sequence length="274" mass="30472">MTHPPSFPVQWRIVFTGRLASMSRVAAVRIITERGGTVRDRVSQQTDLLVIGADGWPLRKSGSMTRNLRRASELQAAGESVSIIGEAEFLRRLSGSDEAGQIRRLHTLEQLSRLLGVSGLRLRRWNALGLIQAHAPAAIAPMFDYQEVAAAKSLARLIARGVSPRKLADSLRRLQHWLPDHRGLHSSIVALEKRLLVRHGDSFVDSSGQLHFSFDEECVANFAKDSLTQESSARSTTQVDDPDFLFDRAFCAESEGRITEAMHAYTQWLGQFGD</sequence>
<dbReference type="Pfam" id="PF00533">
    <property type="entry name" value="BRCT"/>
    <property type="match status" value="1"/>
</dbReference>
<keyword evidence="3" id="KW-1185">Reference proteome</keyword>
<feature type="domain" description="BRCT" evidence="1">
    <location>
        <begin position="13"/>
        <end position="84"/>
    </location>
</feature>
<dbReference type="EMBL" id="ANOG01000020">
    <property type="protein sequence ID" value="EMI22921.1"/>
    <property type="molecule type" value="Genomic_DNA"/>
</dbReference>
<gene>
    <name evidence="2" type="ORF">RMSM_00158</name>
</gene>
<proteinExistence type="predicted"/>
<dbReference type="CDD" id="cd17748">
    <property type="entry name" value="BRCT_DNA_ligase_like"/>
    <property type="match status" value="1"/>
</dbReference>
<dbReference type="Proteomes" id="UP000011991">
    <property type="component" value="Unassembled WGS sequence"/>
</dbReference>
<feature type="non-terminal residue" evidence="2">
    <location>
        <position position="274"/>
    </location>
</feature>
<dbReference type="GO" id="GO:0016740">
    <property type="term" value="F:transferase activity"/>
    <property type="evidence" value="ECO:0007669"/>
    <property type="project" value="UniProtKB-KW"/>
</dbReference>
<dbReference type="PROSITE" id="PS50172">
    <property type="entry name" value="BRCT"/>
    <property type="match status" value="1"/>
</dbReference>
<accession>M5RUQ8</accession>
<protein>
    <submittedName>
        <fullName evidence="2">O-linked GlcNAc transferase</fullName>
    </submittedName>
</protein>
<keyword evidence="2" id="KW-0808">Transferase</keyword>
<comment type="caution">
    <text evidence="2">The sequence shown here is derived from an EMBL/GenBank/DDBJ whole genome shotgun (WGS) entry which is preliminary data.</text>
</comment>
<evidence type="ECO:0000313" key="2">
    <source>
        <dbReference type="EMBL" id="EMI22921.1"/>
    </source>
</evidence>
<dbReference type="SUPFAM" id="SSF52113">
    <property type="entry name" value="BRCT domain"/>
    <property type="match status" value="1"/>
</dbReference>
<dbReference type="AlphaFoldDB" id="M5RUQ8"/>
<organism evidence="2 3">
    <name type="scientific">Rhodopirellula maiorica SM1</name>
    <dbReference type="NCBI Taxonomy" id="1265738"/>
    <lineage>
        <taxon>Bacteria</taxon>
        <taxon>Pseudomonadati</taxon>
        <taxon>Planctomycetota</taxon>
        <taxon>Planctomycetia</taxon>
        <taxon>Pirellulales</taxon>
        <taxon>Pirellulaceae</taxon>
        <taxon>Novipirellula</taxon>
    </lineage>
</organism>
<evidence type="ECO:0000313" key="3">
    <source>
        <dbReference type="Proteomes" id="UP000011991"/>
    </source>
</evidence>
<dbReference type="Gene3D" id="3.40.50.10190">
    <property type="entry name" value="BRCT domain"/>
    <property type="match status" value="1"/>
</dbReference>
<dbReference type="InterPro" id="IPR001357">
    <property type="entry name" value="BRCT_dom"/>
</dbReference>
<reference evidence="2 3" key="1">
    <citation type="journal article" date="2013" name="Mar. Genomics">
        <title>Expression of sulfatases in Rhodopirellula baltica and the diversity of sulfatases in the genus Rhodopirellula.</title>
        <authorList>
            <person name="Wegner C.E."/>
            <person name="Richter-Heitmann T."/>
            <person name="Klindworth A."/>
            <person name="Klockow C."/>
            <person name="Richter M."/>
            <person name="Achstetter T."/>
            <person name="Glockner F.O."/>
            <person name="Harder J."/>
        </authorList>
    </citation>
    <scope>NUCLEOTIDE SEQUENCE [LARGE SCALE GENOMIC DNA]</scope>
    <source>
        <strain evidence="2 3">SM1</strain>
    </source>
</reference>
<dbReference type="RefSeq" id="WP_008690090.1">
    <property type="nucleotide sequence ID" value="NZ_ANOG01000020.1"/>
</dbReference>
<evidence type="ECO:0000259" key="1">
    <source>
        <dbReference type="PROSITE" id="PS50172"/>
    </source>
</evidence>
<name>M5RUQ8_9BACT</name>